<accession>A0A1R3JAH8</accession>
<dbReference type="AlphaFoldDB" id="A0A1R3JAH8"/>
<comment type="caution">
    <text evidence="4">The sequence shown here is derived from an EMBL/GenBank/DDBJ whole genome shotgun (WGS) entry which is preliminary data.</text>
</comment>
<evidence type="ECO:0000256" key="2">
    <source>
        <dbReference type="ARBA" id="ARBA00023242"/>
    </source>
</evidence>
<feature type="compositionally biased region" description="Low complexity" evidence="3">
    <location>
        <begin position="57"/>
        <end position="66"/>
    </location>
</feature>
<protein>
    <submittedName>
        <fullName evidence="4">Uncharacterized protein</fullName>
    </submittedName>
</protein>
<dbReference type="STRING" id="93759.A0A1R3JAH8"/>
<proteinExistence type="predicted"/>
<feature type="region of interest" description="Disordered" evidence="3">
    <location>
        <begin position="31"/>
        <end position="95"/>
    </location>
</feature>
<comment type="subcellular location">
    <subcellularLocation>
        <location evidence="1">Nucleus</location>
    </subcellularLocation>
</comment>
<dbReference type="GO" id="GO:0005634">
    <property type="term" value="C:nucleus"/>
    <property type="evidence" value="ECO:0007669"/>
    <property type="project" value="UniProtKB-SubCell"/>
</dbReference>
<name>A0A1R3JAH8_9ROSI</name>
<dbReference type="InterPro" id="IPR051992">
    <property type="entry name" value="OxStress_Response_Reg"/>
</dbReference>
<keyword evidence="5" id="KW-1185">Reference proteome</keyword>
<organism evidence="4 5">
    <name type="scientific">Corchorus olitorius</name>
    <dbReference type="NCBI Taxonomy" id="93759"/>
    <lineage>
        <taxon>Eukaryota</taxon>
        <taxon>Viridiplantae</taxon>
        <taxon>Streptophyta</taxon>
        <taxon>Embryophyta</taxon>
        <taxon>Tracheophyta</taxon>
        <taxon>Spermatophyta</taxon>
        <taxon>Magnoliopsida</taxon>
        <taxon>eudicotyledons</taxon>
        <taxon>Gunneridae</taxon>
        <taxon>Pentapetalae</taxon>
        <taxon>rosids</taxon>
        <taxon>malvids</taxon>
        <taxon>Malvales</taxon>
        <taxon>Malvaceae</taxon>
        <taxon>Grewioideae</taxon>
        <taxon>Apeibeae</taxon>
        <taxon>Corchorus</taxon>
    </lineage>
</organism>
<evidence type="ECO:0000313" key="5">
    <source>
        <dbReference type="Proteomes" id="UP000187203"/>
    </source>
</evidence>
<feature type="compositionally biased region" description="Basic and acidic residues" evidence="3">
    <location>
        <begin position="38"/>
        <end position="48"/>
    </location>
</feature>
<feature type="compositionally biased region" description="Polar residues" evidence="3">
    <location>
        <begin position="211"/>
        <end position="225"/>
    </location>
</feature>
<keyword evidence="2" id="KW-0539">Nucleus</keyword>
<dbReference type="PANTHER" id="PTHR33172:SF96">
    <property type="entry name" value="PROTEIN OXIDATIVE STRESS 3 LIKE 3"/>
    <property type="match status" value="1"/>
</dbReference>
<sequence>MSLVFQRTDRTANSSLRRSEFIRGMQCISVYDSPAENNEGRNRLLSAEEREDDDDSGSCSSSSIGRNSDDSDGSSSDGEDSPEAEAQSELKGPLDTIDALEEVLPMRRGISRFYSGKSKSFTCLADAAAASSIKDFAKPDNPYNKKRKNLLAHGLLFDKNRNHPLRSSGSEISKRVANSCRSTLALDTPVGSADSDSSSSTCRPPLHPQYKKSTTIGPSSQSTRVNPPCRSFSLSDLQFVAAATPNIAGLAVHSGDKHNKLH</sequence>
<dbReference type="GO" id="GO:0006950">
    <property type="term" value="P:response to stress"/>
    <property type="evidence" value="ECO:0007669"/>
    <property type="project" value="UniProtKB-ARBA"/>
</dbReference>
<dbReference type="OrthoDB" id="691484at2759"/>
<evidence type="ECO:0000256" key="1">
    <source>
        <dbReference type="ARBA" id="ARBA00004123"/>
    </source>
</evidence>
<evidence type="ECO:0000256" key="3">
    <source>
        <dbReference type="SAM" id="MobiDB-lite"/>
    </source>
</evidence>
<evidence type="ECO:0000313" key="4">
    <source>
        <dbReference type="EMBL" id="OMO91800.1"/>
    </source>
</evidence>
<dbReference type="PANTHER" id="PTHR33172">
    <property type="entry name" value="OS08G0516900 PROTEIN"/>
    <property type="match status" value="1"/>
</dbReference>
<dbReference type="EMBL" id="AWUE01016422">
    <property type="protein sequence ID" value="OMO91800.1"/>
    <property type="molecule type" value="Genomic_DNA"/>
</dbReference>
<gene>
    <name evidence="4" type="ORF">COLO4_18098</name>
</gene>
<feature type="region of interest" description="Disordered" evidence="3">
    <location>
        <begin position="187"/>
        <end position="227"/>
    </location>
</feature>
<dbReference type="Proteomes" id="UP000187203">
    <property type="component" value="Unassembled WGS sequence"/>
</dbReference>
<reference evidence="5" key="1">
    <citation type="submission" date="2013-09" db="EMBL/GenBank/DDBJ databases">
        <title>Corchorus olitorius genome sequencing.</title>
        <authorList>
            <person name="Alam M."/>
            <person name="Haque M.S."/>
            <person name="Islam M.S."/>
            <person name="Emdad E.M."/>
            <person name="Islam M.M."/>
            <person name="Ahmed B."/>
            <person name="Halim A."/>
            <person name="Hossen Q.M.M."/>
            <person name="Hossain M.Z."/>
            <person name="Ahmed R."/>
            <person name="Khan M.M."/>
            <person name="Islam R."/>
            <person name="Rashid M.M."/>
            <person name="Khan S.A."/>
            <person name="Rahman M.S."/>
            <person name="Alam M."/>
            <person name="Yahiya A.S."/>
            <person name="Khan M.S."/>
            <person name="Azam M.S."/>
            <person name="Haque T."/>
            <person name="Lashkar M.Z.H."/>
            <person name="Akhand A.I."/>
            <person name="Morshed G."/>
            <person name="Roy S."/>
            <person name="Uddin K.S."/>
            <person name="Rabeya T."/>
            <person name="Hossain A.S."/>
            <person name="Chowdhury A."/>
            <person name="Snigdha A.R."/>
            <person name="Mortoza M.S."/>
            <person name="Matin S.A."/>
            <person name="Hoque S.M.E."/>
            <person name="Islam M.K."/>
            <person name="Roy D.K."/>
            <person name="Haider R."/>
            <person name="Moosa M.M."/>
            <person name="Elias S.M."/>
            <person name="Hasan A.M."/>
            <person name="Jahan S."/>
            <person name="Shafiuddin M."/>
            <person name="Mahmood N."/>
            <person name="Shommy N.S."/>
        </authorList>
    </citation>
    <scope>NUCLEOTIDE SEQUENCE [LARGE SCALE GENOMIC DNA]</scope>
    <source>
        <strain evidence="5">cv. O-4</strain>
    </source>
</reference>